<dbReference type="Pfam" id="PF00147">
    <property type="entry name" value="Fibrinogen_C"/>
    <property type="match status" value="1"/>
</dbReference>
<evidence type="ECO:0000313" key="7">
    <source>
        <dbReference type="EMBL" id="KAG8559566.1"/>
    </source>
</evidence>
<evidence type="ECO:0000256" key="5">
    <source>
        <dbReference type="SAM" id="SignalP"/>
    </source>
</evidence>
<dbReference type="SUPFAM" id="SSF56496">
    <property type="entry name" value="Fibrinogen C-terminal domain-like"/>
    <property type="match status" value="1"/>
</dbReference>
<feature type="domain" description="Fibrinogen C-terminal" evidence="6">
    <location>
        <begin position="63"/>
        <end position="111"/>
    </location>
</feature>
<dbReference type="NCBIfam" id="NF040941">
    <property type="entry name" value="GGGWT_bact"/>
    <property type="match status" value="1"/>
</dbReference>
<dbReference type="InterPro" id="IPR002181">
    <property type="entry name" value="Fibrinogen_a/b/g_C_dom"/>
</dbReference>
<keyword evidence="8" id="KW-1185">Reference proteome</keyword>
<feature type="chain" id="PRO_5043820895" description="Fibrinogen C-terminal domain-containing protein" evidence="5">
    <location>
        <begin position="19"/>
        <end position="340"/>
    </location>
</feature>
<sequence length="340" mass="38006">MLVCRFLVLVLIFTKGHSDSCDNISHLQKKQRILNLLACWDKDATSQVNGYSFLPTNMYNYKYRSCKDIRQFDNNAIDGIYTLTTEHGISYQTFCDMTTNGGGWTLVASIHENNINGKCSTGDRWSSQQGSNVNIPEGDGNWANYATFGLPDGATSDDYKNPGYYDIHAANMALWHVPNKTPLSLWKKKSLLRYRTENGFLSSNGGNLFHLYEKYPVRYNAGKCSTNNGPAVPVVYDQGGEEKTTSLYGPNGKNYFTPGFIQFRVFNNEKAAIALCAGIKVKENFCNTEHVCIGGGGYFPEDSPKQCGDFTSLDWDGVGTHRGWSASRDFVESSILIFYQ</sequence>
<gene>
    <name evidence="7" type="ORF">GDO81_017379</name>
</gene>
<dbReference type="GO" id="GO:0005615">
    <property type="term" value="C:extracellular space"/>
    <property type="evidence" value="ECO:0007669"/>
    <property type="project" value="TreeGrafter"/>
</dbReference>
<accession>A0AAV7AKA2</accession>
<reference evidence="7" key="1">
    <citation type="thesis" date="2020" institute="ProQuest LLC" country="789 East Eisenhower Parkway, Ann Arbor, MI, USA">
        <title>Comparative Genomics and Chromosome Evolution.</title>
        <authorList>
            <person name="Mudd A.B."/>
        </authorList>
    </citation>
    <scope>NUCLEOTIDE SEQUENCE</scope>
    <source>
        <strain evidence="7">237g6f4</strain>
        <tissue evidence="7">Blood</tissue>
    </source>
</reference>
<evidence type="ECO:0000256" key="2">
    <source>
        <dbReference type="ARBA" id="ARBA00022734"/>
    </source>
</evidence>
<dbReference type="Gene3D" id="3.90.215.10">
    <property type="entry name" value="Gamma Fibrinogen, chain A, domain 1"/>
    <property type="match status" value="1"/>
</dbReference>
<dbReference type="Proteomes" id="UP000824782">
    <property type="component" value="Unassembled WGS sequence"/>
</dbReference>
<keyword evidence="3" id="KW-0106">Calcium</keyword>
<evidence type="ECO:0000256" key="4">
    <source>
        <dbReference type="ARBA" id="ARBA00023157"/>
    </source>
</evidence>
<evidence type="ECO:0000313" key="8">
    <source>
        <dbReference type="Proteomes" id="UP000824782"/>
    </source>
</evidence>
<dbReference type="PANTHER" id="PTHR16146">
    <property type="entry name" value="INTELECTIN"/>
    <property type="match status" value="1"/>
</dbReference>
<keyword evidence="5" id="KW-0732">Signal</keyword>
<keyword evidence="4" id="KW-1015">Disulfide bond</keyword>
<proteinExistence type="predicted"/>
<dbReference type="InterPro" id="IPR036056">
    <property type="entry name" value="Fibrinogen-like_C"/>
</dbReference>
<dbReference type="InterPro" id="IPR014716">
    <property type="entry name" value="Fibrinogen_a/b/g_C_1"/>
</dbReference>
<name>A0AAV7AKA2_ENGPU</name>
<organism evidence="7 8">
    <name type="scientific">Engystomops pustulosus</name>
    <name type="common">Tungara frog</name>
    <name type="synonym">Physalaemus pustulosus</name>
    <dbReference type="NCBI Taxonomy" id="76066"/>
    <lineage>
        <taxon>Eukaryota</taxon>
        <taxon>Metazoa</taxon>
        <taxon>Chordata</taxon>
        <taxon>Craniata</taxon>
        <taxon>Vertebrata</taxon>
        <taxon>Euteleostomi</taxon>
        <taxon>Amphibia</taxon>
        <taxon>Batrachia</taxon>
        <taxon>Anura</taxon>
        <taxon>Neobatrachia</taxon>
        <taxon>Hyloidea</taxon>
        <taxon>Leptodactylidae</taxon>
        <taxon>Leiuperinae</taxon>
        <taxon>Engystomops</taxon>
    </lineage>
</organism>
<evidence type="ECO:0000256" key="3">
    <source>
        <dbReference type="ARBA" id="ARBA00022837"/>
    </source>
</evidence>
<dbReference type="PANTHER" id="PTHR16146:SF46">
    <property type="entry name" value="INTELECTIN-1A-RELATED"/>
    <property type="match status" value="1"/>
</dbReference>
<feature type="signal peptide" evidence="5">
    <location>
        <begin position="1"/>
        <end position="18"/>
    </location>
</feature>
<keyword evidence="1" id="KW-0479">Metal-binding</keyword>
<dbReference type="GO" id="GO:0070492">
    <property type="term" value="F:oligosaccharide binding"/>
    <property type="evidence" value="ECO:0007669"/>
    <property type="project" value="TreeGrafter"/>
</dbReference>
<dbReference type="AlphaFoldDB" id="A0AAV7AKA2"/>
<dbReference type="EMBL" id="WNYA01000008">
    <property type="protein sequence ID" value="KAG8559566.1"/>
    <property type="molecule type" value="Genomic_DNA"/>
</dbReference>
<comment type="caution">
    <text evidence="7">The sequence shown here is derived from an EMBL/GenBank/DDBJ whole genome shotgun (WGS) entry which is preliminary data.</text>
</comment>
<keyword evidence="2" id="KW-0430">Lectin</keyword>
<evidence type="ECO:0000259" key="6">
    <source>
        <dbReference type="Pfam" id="PF00147"/>
    </source>
</evidence>
<evidence type="ECO:0000256" key="1">
    <source>
        <dbReference type="ARBA" id="ARBA00022723"/>
    </source>
</evidence>
<dbReference type="GO" id="GO:0046872">
    <property type="term" value="F:metal ion binding"/>
    <property type="evidence" value="ECO:0007669"/>
    <property type="project" value="UniProtKB-KW"/>
</dbReference>
<protein>
    <recommendedName>
        <fullName evidence="6">Fibrinogen C-terminal domain-containing protein</fullName>
    </recommendedName>
</protein>